<proteinExistence type="predicted"/>
<dbReference type="PIRSF" id="PIRSF018455">
    <property type="entry name" value="MepA"/>
    <property type="match status" value="1"/>
</dbReference>
<comment type="caution">
    <text evidence="10">The sequence shown here is derived from an EMBL/GenBank/DDBJ whole genome shotgun (WGS) entry which is preliminary data.</text>
</comment>
<evidence type="ECO:0000256" key="2">
    <source>
        <dbReference type="ARBA" id="ARBA00022723"/>
    </source>
</evidence>
<gene>
    <name evidence="10" type="primary">mepA</name>
    <name evidence="10" type="ORF">NP603_11255</name>
</gene>
<reference evidence="10 11" key="1">
    <citation type="submission" date="2022-07" db="EMBL/GenBank/DDBJ databases">
        <title>Methylomonas rivi sp. nov., Methylomonas rosea sp. nov., Methylomonas aureus sp. nov. and Methylomonas subterranea sp. nov., four novel methanotrophs isolated from a freshwater creek and the deep terrestrial subsurface.</title>
        <authorList>
            <person name="Abin C."/>
            <person name="Sankaranarayanan K."/>
            <person name="Garner C."/>
            <person name="Sindelar R."/>
            <person name="Kotary K."/>
            <person name="Garner R."/>
            <person name="Barclay S."/>
            <person name="Lawson P."/>
            <person name="Krumholz L."/>
        </authorList>
    </citation>
    <scope>NUCLEOTIDE SEQUENCE [LARGE SCALE GENOMIC DNA]</scope>
    <source>
        <strain evidence="10 11">SURF-1</strain>
    </source>
</reference>
<evidence type="ECO:0000256" key="5">
    <source>
        <dbReference type="ARBA" id="ARBA00022801"/>
    </source>
</evidence>
<keyword evidence="1" id="KW-0645">Protease</keyword>
<evidence type="ECO:0000256" key="9">
    <source>
        <dbReference type="SAM" id="SignalP"/>
    </source>
</evidence>
<evidence type="ECO:0000256" key="1">
    <source>
        <dbReference type="ARBA" id="ARBA00022670"/>
    </source>
</evidence>
<dbReference type="GO" id="GO:0016787">
    <property type="term" value="F:hydrolase activity"/>
    <property type="evidence" value="ECO:0007669"/>
    <property type="project" value="UniProtKB-KW"/>
</dbReference>
<dbReference type="Pfam" id="PF03411">
    <property type="entry name" value="Peptidase_M74"/>
    <property type="match status" value="1"/>
</dbReference>
<dbReference type="NCBIfam" id="NF006947">
    <property type="entry name" value="PRK09429.1"/>
    <property type="match status" value="1"/>
</dbReference>
<keyword evidence="3 9" id="KW-0732">Signal</keyword>
<dbReference type="EMBL" id="JANIBM010000011">
    <property type="protein sequence ID" value="MCQ8181687.1"/>
    <property type="molecule type" value="Genomic_DNA"/>
</dbReference>
<organism evidence="10 11">
    <name type="scientific">Methylomonas aurea</name>
    <dbReference type="NCBI Taxonomy" id="2952224"/>
    <lineage>
        <taxon>Bacteria</taxon>
        <taxon>Pseudomonadati</taxon>
        <taxon>Pseudomonadota</taxon>
        <taxon>Gammaproteobacteria</taxon>
        <taxon>Methylococcales</taxon>
        <taxon>Methylococcaceae</taxon>
        <taxon>Methylomonas</taxon>
    </lineage>
</organism>
<dbReference type="Gene3D" id="3.30.1380.10">
    <property type="match status" value="1"/>
</dbReference>
<evidence type="ECO:0000256" key="8">
    <source>
        <dbReference type="SAM" id="MobiDB-lite"/>
    </source>
</evidence>
<dbReference type="RefSeq" id="WP_256610978.1">
    <property type="nucleotide sequence ID" value="NZ_JANIBM010000011.1"/>
</dbReference>
<dbReference type="Proteomes" id="UP001524569">
    <property type="component" value="Unassembled WGS sequence"/>
</dbReference>
<evidence type="ECO:0000256" key="4">
    <source>
        <dbReference type="ARBA" id="ARBA00022764"/>
    </source>
</evidence>
<feature type="signal peptide" evidence="9">
    <location>
        <begin position="1"/>
        <end position="28"/>
    </location>
</feature>
<keyword evidence="11" id="KW-1185">Reference proteome</keyword>
<keyword evidence="5 10" id="KW-0378">Hydrolase</keyword>
<evidence type="ECO:0000313" key="10">
    <source>
        <dbReference type="EMBL" id="MCQ8181687.1"/>
    </source>
</evidence>
<protein>
    <submittedName>
        <fullName evidence="10">Penicillin-insensitive murein endopeptidase</fullName>
        <ecNumber evidence="10">3.4.-.-</ecNumber>
    </submittedName>
</protein>
<accession>A0ABT1UHI6</accession>
<evidence type="ECO:0000256" key="7">
    <source>
        <dbReference type="ARBA" id="ARBA00023049"/>
    </source>
</evidence>
<keyword evidence="6" id="KW-0862">Zinc</keyword>
<dbReference type="SUPFAM" id="SSF55166">
    <property type="entry name" value="Hedgehog/DD-peptidase"/>
    <property type="match status" value="1"/>
</dbReference>
<dbReference type="InterPro" id="IPR005073">
    <property type="entry name" value="Peptidase_M74"/>
</dbReference>
<dbReference type="InterPro" id="IPR009045">
    <property type="entry name" value="Zn_M74/Hedgehog-like"/>
</dbReference>
<evidence type="ECO:0000256" key="6">
    <source>
        <dbReference type="ARBA" id="ARBA00022833"/>
    </source>
</evidence>
<feature type="chain" id="PRO_5047450723" evidence="9">
    <location>
        <begin position="29"/>
        <end position="292"/>
    </location>
</feature>
<keyword evidence="4" id="KW-0574">Periplasm</keyword>
<name>A0ABT1UHI6_9GAMM</name>
<feature type="region of interest" description="Disordered" evidence="8">
    <location>
        <begin position="266"/>
        <end position="292"/>
    </location>
</feature>
<evidence type="ECO:0000313" key="11">
    <source>
        <dbReference type="Proteomes" id="UP001524569"/>
    </source>
</evidence>
<dbReference type="EC" id="3.4.-.-" evidence="10"/>
<keyword evidence="7" id="KW-0482">Metalloprotease</keyword>
<sequence>MKHLNSSRYRVGLLCFFLNSSLAIPAAAAGSEAATWAAISHPSTSADGGQSIGSYTAGCIAGAATLPLQGPGYQVMRLSRKRYYGHPLLVDFIQQLGLTAEREGLGSLLIGDLGQPRGGPTPSGHRSHQTGLDVDIWFLLLQPAETRILSAAEREAWNAPSVVDGRADAVDRRQWTAAHAKILEAAASQPEVDRIFVNPSIKQELCNRKALGSSGWLRKIRPWWKHDDHFHVRLKCPPGNGLCQAQEPLPAGDGCDASLAWWFSEEAKAPGKSAPQPAPPLPPQCERVLQQP</sequence>
<keyword evidence="2" id="KW-0479">Metal-binding</keyword>
<evidence type="ECO:0000256" key="3">
    <source>
        <dbReference type="ARBA" id="ARBA00022729"/>
    </source>
</evidence>